<dbReference type="Pfam" id="PF13193">
    <property type="entry name" value="AMP-binding_C"/>
    <property type="match status" value="1"/>
</dbReference>
<dbReference type="Pfam" id="PF00501">
    <property type="entry name" value="AMP-binding"/>
    <property type="match status" value="1"/>
</dbReference>
<dbReference type="InterPro" id="IPR020845">
    <property type="entry name" value="AMP-binding_CS"/>
</dbReference>
<keyword evidence="3" id="KW-0436">Ligase</keyword>
<evidence type="ECO:0000313" key="3">
    <source>
        <dbReference type="EMBL" id="ABB05895.1"/>
    </source>
</evidence>
<dbReference type="Gene3D" id="3.30.300.30">
    <property type="match status" value="1"/>
</dbReference>
<protein>
    <submittedName>
        <fullName evidence="3">AMP-dependent synthetase and ligase</fullName>
        <ecNumber evidence="3">6.2.1.26</ecNumber>
    </submittedName>
</protein>
<evidence type="ECO:0000259" key="1">
    <source>
        <dbReference type="Pfam" id="PF00501"/>
    </source>
</evidence>
<name>Q39NS1_BURL3</name>
<dbReference type="HOGENOM" id="CLU_000022_59_9_4"/>
<dbReference type="GO" id="GO:0008756">
    <property type="term" value="F:o-succinylbenzoate-CoA ligase activity"/>
    <property type="evidence" value="ECO:0007669"/>
    <property type="project" value="UniProtKB-EC"/>
</dbReference>
<dbReference type="EC" id="6.2.1.26" evidence="3"/>
<dbReference type="PANTHER" id="PTHR43767">
    <property type="entry name" value="LONG-CHAIN-FATTY-ACID--COA LIGASE"/>
    <property type="match status" value="1"/>
</dbReference>
<dbReference type="InterPro" id="IPR050237">
    <property type="entry name" value="ATP-dep_AMP-bd_enzyme"/>
</dbReference>
<dbReference type="Gene3D" id="3.40.50.12780">
    <property type="entry name" value="N-terminal domain of ligase-like"/>
    <property type="match status" value="1"/>
</dbReference>
<dbReference type="InterPro" id="IPR025110">
    <property type="entry name" value="AMP-bd_C"/>
</dbReference>
<feature type="domain" description="AMP-binding enzyme C-terminal" evidence="2">
    <location>
        <begin position="487"/>
        <end position="564"/>
    </location>
</feature>
<sequence length="586" mass="63915">MQPRDDASRRSPLSPAVLTKSCRTMSAIRSPFWPAHLATRQAPPATHLFRHAEAAAARHPDKPFILFYDTPVSFARFQHEAEQVAGFLQQRCGVKAGDRVLLYMQNSPQWMIAYYGILRANAVVVPVNPMNMTDELAHYIEDSGASTVFVAQDLYPRIAPLVGGAGGLAHVVVATYGDYVAQPSAVAFPDFVAAPRHVDGPGVAHWRDVLAEQLAPGALTAGPDDMCVMPYTSGTTGKPKGCVHTHRSVTCTAAGFVDWFDDPEDAIHLAVLPLFHVTGMQGGLNGPLVRGSTVVVLPRWDRDAAGRAIGRNRVTVWQSISTMMVDFLSNPNLHEYDLSSLRSMRGGGAAMPDAIARKLKDTVGLDYVEGYGMSETIAATHINPPAHPKPQCLGIPVFDVDARIVDPVTFEPVPQGEVGEIVMHAPQLMQGYWRNPEATKQAFVEIDGKRFLRTGDLGRIDADGYFFMADRLKRMINASGYKVWPAEVETMMYRHPAIKEVCVIGTRSAHRGETVKAFVVLDPAYPGGVTPDDVVAWARDHMASYKVPRVVEFVESLPKSGSGKIMWRELQEREEAAAAAQGNAAA</sequence>
<dbReference type="PROSITE" id="PS00455">
    <property type="entry name" value="AMP_BINDING"/>
    <property type="match status" value="1"/>
</dbReference>
<dbReference type="InterPro" id="IPR042099">
    <property type="entry name" value="ANL_N_sf"/>
</dbReference>
<reference evidence="3" key="1">
    <citation type="submission" date="2009-01" db="EMBL/GenBank/DDBJ databases">
        <title>Complete sequence of chromosome 3 of Burkholderia sp. 383.</title>
        <authorList>
            <consortium name="US DOE Joint Genome Institute"/>
            <person name="Copeland A."/>
            <person name="Lucas S."/>
            <person name="Lapidus A."/>
            <person name="Barry K."/>
            <person name="Detter J.C."/>
            <person name="Glavina T."/>
            <person name="Hammon N."/>
            <person name="Israni S."/>
            <person name="Pitluck S."/>
            <person name="Chain P."/>
            <person name="Malfatti S."/>
            <person name="Shin M."/>
            <person name="Vergez L."/>
            <person name="Schmutz J."/>
            <person name="Larimer F."/>
            <person name="Land M."/>
            <person name="Kyrpides N."/>
            <person name="Lykidis A."/>
            <person name="Richardson P."/>
        </authorList>
    </citation>
    <scope>NUCLEOTIDE SEQUENCE</scope>
    <source>
        <strain evidence="3">383</strain>
    </source>
</reference>
<dbReference type="InterPro" id="IPR000873">
    <property type="entry name" value="AMP-dep_synth/lig_dom"/>
</dbReference>
<dbReference type="PATRIC" id="fig|482957.22.peg.7381"/>
<evidence type="ECO:0000313" key="4">
    <source>
        <dbReference type="Proteomes" id="UP000002705"/>
    </source>
</evidence>
<dbReference type="AlphaFoldDB" id="Q39NS1"/>
<organism evidence="3 4">
    <name type="scientific">Burkholderia lata (strain ATCC 17760 / DSM 23089 / LMG 22485 / NCIMB 9086 / R18194 / 383)</name>
    <dbReference type="NCBI Taxonomy" id="482957"/>
    <lineage>
        <taxon>Bacteria</taxon>
        <taxon>Pseudomonadati</taxon>
        <taxon>Pseudomonadota</taxon>
        <taxon>Betaproteobacteria</taxon>
        <taxon>Burkholderiales</taxon>
        <taxon>Burkholderiaceae</taxon>
        <taxon>Burkholderia</taxon>
        <taxon>Burkholderia cepacia complex</taxon>
    </lineage>
</organism>
<dbReference type="Proteomes" id="UP000002705">
    <property type="component" value="Chromosome 3"/>
</dbReference>
<dbReference type="KEGG" id="bur:Bcep18194_C6849"/>
<dbReference type="EMBL" id="CP000150">
    <property type="protein sequence ID" value="ABB05895.1"/>
    <property type="molecule type" value="Genomic_DNA"/>
</dbReference>
<dbReference type="SUPFAM" id="SSF56801">
    <property type="entry name" value="Acetyl-CoA synthetase-like"/>
    <property type="match status" value="1"/>
</dbReference>
<proteinExistence type="predicted"/>
<accession>Q39NS1</accession>
<dbReference type="PANTHER" id="PTHR43767:SF1">
    <property type="entry name" value="NONRIBOSOMAL PEPTIDE SYNTHASE PES1 (EUROFUNG)-RELATED"/>
    <property type="match status" value="1"/>
</dbReference>
<keyword evidence="4" id="KW-1185">Reference proteome</keyword>
<dbReference type="NCBIfam" id="NF006181">
    <property type="entry name" value="PRK08314.1"/>
    <property type="match status" value="1"/>
</dbReference>
<dbReference type="InterPro" id="IPR045851">
    <property type="entry name" value="AMP-bd_C_sf"/>
</dbReference>
<evidence type="ECO:0000259" key="2">
    <source>
        <dbReference type="Pfam" id="PF13193"/>
    </source>
</evidence>
<feature type="domain" description="AMP-dependent synthetase/ligase" evidence="1">
    <location>
        <begin position="53"/>
        <end position="433"/>
    </location>
</feature>
<gene>
    <name evidence="3" type="ordered locus">Bcep18194_C6849</name>
</gene>